<organism evidence="1 2">
    <name type="scientific">Pedobacter ginsengisoli</name>
    <dbReference type="NCBI Taxonomy" id="363852"/>
    <lineage>
        <taxon>Bacteria</taxon>
        <taxon>Pseudomonadati</taxon>
        <taxon>Bacteroidota</taxon>
        <taxon>Sphingobacteriia</taxon>
        <taxon>Sphingobacteriales</taxon>
        <taxon>Sphingobacteriaceae</taxon>
        <taxon>Pedobacter</taxon>
    </lineage>
</organism>
<dbReference type="Proteomes" id="UP000223749">
    <property type="component" value="Chromosome"/>
</dbReference>
<keyword evidence="2" id="KW-1185">Reference proteome</keyword>
<proteinExistence type="predicted"/>
<dbReference type="OrthoDB" id="758462at2"/>
<accession>A0A2D1U719</accession>
<dbReference type="RefSeq" id="WP_099439306.1">
    <property type="nucleotide sequence ID" value="NZ_CP024091.1"/>
</dbReference>
<reference evidence="1 2" key="1">
    <citation type="submission" date="2017-10" db="EMBL/GenBank/DDBJ databases">
        <title>Whole genome of Pedobacter ginsengisoli T01R-27 isolated from tomato rhizosphere.</title>
        <authorList>
            <person name="Weon H.-Y."/>
            <person name="Lee S.A."/>
            <person name="Sang M.K."/>
            <person name="Song J."/>
        </authorList>
    </citation>
    <scope>NUCLEOTIDE SEQUENCE [LARGE SCALE GENOMIC DNA]</scope>
    <source>
        <strain evidence="1 2">T01R-27</strain>
    </source>
</reference>
<name>A0A2D1U719_9SPHI</name>
<gene>
    <name evidence="1" type="ORF">CPT03_13335</name>
</gene>
<dbReference type="EMBL" id="CP024091">
    <property type="protein sequence ID" value="ATP57382.1"/>
    <property type="molecule type" value="Genomic_DNA"/>
</dbReference>
<evidence type="ECO:0000313" key="1">
    <source>
        <dbReference type="EMBL" id="ATP57382.1"/>
    </source>
</evidence>
<evidence type="ECO:0000313" key="2">
    <source>
        <dbReference type="Proteomes" id="UP000223749"/>
    </source>
</evidence>
<sequence length="208" mass="24250">MGEYIKYKNKVIKLGTCESLYYACYPKYVLALESGQLRQEPGNLSPEQYAQADMGFLFRFPFPDEDHLKLGEVEDYRRGVPVIITEPTILEDSSAATKPSYPREIELAQQKLIHRHSDGRLCLVLVYRDPYLGSSFRVEDDTLIRQILKQLIRNNVVRENNPQKKLFYRQIARRILNGYQLKKQNLMIFHVQNDVPKQKISGGRKKLS</sequence>
<protein>
    <submittedName>
        <fullName evidence="1">Uncharacterized protein</fullName>
    </submittedName>
</protein>
<dbReference type="AlphaFoldDB" id="A0A2D1U719"/>
<dbReference type="KEGG" id="pgs:CPT03_13335"/>